<sequence length="95" mass="11122">MAVVTSKYQVFVFLLLKGFSFSMTRRGVRTYDPPDVRGYFDQSIWPEYEKHRDEGFKQVPYVTVIDGNQNRTSVLKRVLLGITQRAHELLHLENS</sequence>
<accession>A0A2J7PPQ9</accession>
<name>A0A2J7PPQ9_9NEOP</name>
<evidence type="ECO:0008006" key="4">
    <source>
        <dbReference type="Google" id="ProtNLM"/>
    </source>
</evidence>
<organism evidence="2 3">
    <name type="scientific">Cryptotermes secundus</name>
    <dbReference type="NCBI Taxonomy" id="105785"/>
    <lineage>
        <taxon>Eukaryota</taxon>
        <taxon>Metazoa</taxon>
        <taxon>Ecdysozoa</taxon>
        <taxon>Arthropoda</taxon>
        <taxon>Hexapoda</taxon>
        <taxon>Insecta</taxon>
        <taxon>Pterygota</taxon>
        <taxon>Neoptera</taxon>
        <taxon>Polyneoptera</taxon>
        <taxon>Dictyoptera</taxon>
        <taxon>Blattodea</taxon>
        <taxon>Blattoidea</taxon>
        <taxon>Termitoidae</taxon>
        <taxon>Kalotermitidae</taxon>
        <taxon>Cryptotermitinae</taxon>
        <taxon>Cryptotermes</taxon>
    </lineage>
</organism>
<dbReference type="InParanoid" id="A0A2J7PPQ9"/>
<dbReference type="Gene3D" id="3.40.50.300">
    <property type="entry name" value="P-loop containing nucleotide triphosphate hydrolases"/>
    <property type="match status" value="1"/>
</dbReference>
<protein>
    <recommendedName>
        <fullName evidence="4">Nicotinamide riboside kinase 1</fullName>
    </recommendedName>
</protein>
<dbReference type="OrthoDB" id="10041966at2759"/>
<feature type="signal peptide" evidence="1">
    <location>
        <begin position="1"/>
        <end position="30"/>
    </location>
</feature>
<dbReference type="STRING" id="105785.A0A2J7PPQ9"/>
<keyword evidence="1" id="KW-0732">Signal</keyword>
<comment type="caution">
    <text evidence="2">The sequence shown here is derived from an EMBL/GenBank/DDBJ whole genome shotgun (WGS) entry which is preliminary data.</text>
</comment>
<gene>
    <name evidence="2" type="ORF">B7P43_G14790</name>
</gene>
<proteinExistence type="predicted"/>
<dbReference type="InterPro" id="IPR027417">
    <property type="entry name" value="P-loop_NTPase"/>
</dbReference>
<reference evidence="2 3" key="1">
    <citation type="submission" date="2017-12" db="EMBL/GenBank/DDBJ databases">
        <title>Hemimetabolous genomes reveal molecular basis of termite eusociality.</title>
        <authorList>
            <person name="Harrison M.C."/>
            <person name="Jongepier E."/>
            <person name="Robertson H.M."/>
            <person name="Arning N."/>
            <person name="Bitard-Feildel T."/>
            <person name="Chao H."/>
            <person name="Childers C.P."/>
            <person name="Dinh H."/>
            <person name="Doddapaneni H."/>
            <person name="Dugan S."/>
            <person name="Gowin J."/>
            <person name="Greiner C."/>
            <person name="Han Y."/>
            <person name="Hu H."/>
            <person name="Hughes D.S.T."/>
            <person name="Huylmans A.-K."/>
            <person name="Kemena C."/>
            <person name="Kremer L.P.M."/>
            <person name="Lee S.L."/>
            <person name="Lopez-Ezquerra A."/>
            <person name="Mallet L."/>
            <person name="Monroy-Kuhn J.M."/>
            <person name="Moser A."/>
            <person name="Murali S.C."/>
            <person name="Muzny D.M."/>
            <person name="Otani S."/>
            <person name="Piulachs M.-D."/>
            <person name="Poelchau M."/>
            <person name="Qu J."/>
            <person name="Schaub F."/>
            <person name="Wada-Katsumata A."/>
            <person name="Worley K.C."/>
            <person name="Xie Q."/>
            <person name="Ylla G."/>
            <person name="Poulsen M."/>
            <person name="Gibbs R.A."/>
            <person name="Schal C."/>
            <person name="Richards S."/>
            <person name="Belles X."/>
            <person name="Korb J."/>
            <person name="Bornberg-Bauer E."/>
        </authorList>
    </citation>
    <scope>NUCLEOTIDE SEQUENCE [LARGE SCALE GENOMIC DNA]</scope>
    <source>
        <tissue evidence="2">Whole body</tissue>
    </source>
</reference>
<evidence type="ECO:0000313" key="2">
    <source>
        <dbReference type="EMBL" id="PNF18299.1"/>
    </source>
</evidence>
<dbReference type="EMBL" id="NEVH01022649">
    <property type="protein sequence ID" value="PNF18299.1"/>
    <property type="molecule type" value="Genomic_DNA"/>
</dbReference>
<evidence type="ECO:0000256" key="1">
    <source>
        <dbReference type="SAM" id="SignalP"/>
    </source>
</evidence>
<dbReference type="AlphaFoldDB" id="A0A2J7PPQ9"/>
<feature type="chain" id="PRO_5014440932" description="Nicotinamide riboside kinase 1" evidence="1">
    <location>
        <begin position="31"/>
        <end position="95"/>
    </location>
</feature>
<dbReference type="Proteomes" id="UP000235965">
    <property type="component" value="Unassembled WGS sequence"/>
</dbReference>
<evidence type="ECO:0000313" key="3">
    <source>
        <dbReference type="Proteomes" id="UP000235965"/>
    </source>
</evidence>
<keyword evidence="3" id="KW-1185">Reference proteome</keyword>